<dbReference type="GO" id="GO:0005886">
    <property type="term" value="C:plasma membrane"/>
    <property type="evidence" value="ECO:0007669"/>
    <property type="project" value="TreeGrafter"/>
</dbReference>
<dbReference type="GO" id="GO:0004672">
    <property type="term" value="F:protein kinase activity"/>
    <property type="evidence" value="ECO:0007669"/>
    <property type="project" value="InterPro"/>
</dbReference>
<evidence type="ECO:0000259" key="17">
    <source>
        <dbReference type="PROSITE" id="PS50011"/>
    </source>
</evidence>
<feature type="signal peptide" evidence="16">
    <location>
        <begin position="1"/>
        <end position="23"/>
    </location>
</feature>
<dbReference type="SUPFAM" id="SSF55073">
    <property type="entry name" value="Nucleotide cyclase"/>
    <property type="match status" value="1"/>
</dbReference>
<dbReference type="PANTHER" id="PTHR11920">
    <property type="entry name" value="GUANYLYL CYCLASE"/>
    <property type="match status" value="1"/>
</dbReference>
<keyword evidence="3" id="KW-0812">Transmembrane</keyword>
<evidence type="ECO:0000256" key="7">
    <source>
        <dbReference type="ARBA" id="ARBA00023134"/>
    </source>
</evidence>
<dbReference type="GO" id="GO:0007168">
    <property type="term" value="P:receptor guanylyl cyclase signaling pathway"/>
    <property type="evidence" value="ECO:0007669"/>
    <property type="project" value="TreeGrafter"/>
</dbReference>
<protein>
    <recommendedName>
        <fullName evidence="2 14">Guanylate cyclase</fullName>
        <ecNumber evidence="2 14">4.6.1.2</ecNumber>
    </recommendedName>
</protein>
<dbReference type="Gene3D" id="3.30.70.1230">
    <property type="entry name" value="Nucleotide cyclase"/>
    <property type="match status" value="1"/>
</dbReference>
<organism evidence="19 20">
    <name type="scientific">Cyprinus carpio carpio</name>
    <dbReference type="NCBI Taxonomy" id="630221"/>
    <lineage>
        <taxon>Eukaryota</taxon>
        <taxon>Metazoa</taxon>
        <taxon>Chordata</taxon>
        <taxon>Craniata</taxon>
        <taxon>Vertebrata</taxon>
        <taxon>Euteleostomi</taxon>
        <taxon>Actinopterygii</taxon>
        <taxon>Neopterygii</taxon>
        <taxon>Teleostei</taxon>
        <taxon>Ostariophysi</taxon>
        <taxon>Cypriniformes</taxon>
        <taxon>Cyprinidae</taxon>
        <taxon>Cyprininae</taxon>
        <taxon>Cyprinus</taxon>
    </lineage>
</organism>
<evidence type="ECO:0000256" key="16">
    <source>
        <dbReference type="SAM" id="SignalP"/>
    </source>
</evidence>
<evidence type="ECO:0000256" key="13">
    <source>
        <dbReference type="RuleBase" id="RU000405"/>
    </source>
</evidence>
<keyword evidence="4 16" id="KW-0732">Signal</keyword>
<dbReference type="Pfam" id="PF01094">
    <property type="entry name" value="ANF_receptor"/>
    <property type="match status" value="1"/>
</dbReference>
<dbReference type="SUPFAM" id="SSF53822">
    <property type="entry name" value="Periplasmic binding protein-like I"/>
    <property type="match status" value="1"/>
</dbReference>
<dbReference type="GO" id="GO:0004016">
    <property type="term" value="F:adenylate cyclase activity"/>
    <property type="evidence" value="ECO:0007669"/>
    <property type="project" value="TreeGrafter"/>
</dbReference>
<evidence type="ECO:0000256" key="1">
    <source>
        <dbReference type="ARBA" id="ARBA00004479"/>
    </source>
</evidence>
<dbReference type="InterPro" id="IPR018297">
    <property type="entry name" value="A/G_cyclase_CS"/>
</dbReference>
<evidence type="ECO:0000256" key="9">
    <source>
        <dbReference type="ARBA" id="ARBA00023170"/>
    </source>
</evidence>
<comment type="similarity">
    <text evidence="13">Belongs to the adenylyl cyclase class-4/guanylyl cyclase family.</text>
</comment>
<keyword evidence="8" id="KW-0472">Membrane</keyword>
<dbReference type="FunFam" id="1.10.510.10:FF:000371">
    <property type="entry name" value="Guanylate cyclase"/>
    <property type="match status" value="1"/>
</dbReference>
<keyword evidence="7" id="KW-0342">GTP-binding</keyword>
<dbReference type="InterPro" id="IPR029787">
    <property type="entry name" value="Nucleotide_cyclase"/>
</dbReference>
<dbReference type="SUPFAM" id="SSF56112">
    <property type="entry name" value="Protein kinase-like (PK-like)"/>
    <property type="match status" value="1"/>
</dbReference>
<keyword evidence="11 13" id="KW-0456">Lyase</keyword>
<keyword evidence="5" id="KW-0547">Nucleotide-binding</keyword>
<dbReference type="InterPro" id="IPR001054">
    <property type="entry name" value="A/G_cyclase"/>
</dbReference>
<feature type="coiled-coil region" evidence="15">
    <location>
        <begin position="787"/>
        <end position="818"/>
    </location>
</feature>
<evidence type="ECO:0000256" key="10">
    <source>
        <dbReference type="ARBA" id="ARBA00023180"/>
    </source>
</evidence>
<evidence type="ECO:0000256" key="8">
    <source>
        <dbReference type="ARBA" id="ARBA00023136"/>
    </source>
</evidence>
<dbReference type="InterPro" id="IPR050401">
    <property type="entry name" value="Cyclic_nucleotide_synthase"/>
</dbReference>
<dbReference type="FunFam" id="3.40.50.2300:FF:000228">
    <property type="entry name" value="Guanylate cyclase"/>
    <property type="match status" value="1"/>
</dbReference>
<dbReference type="Pfam" id="PF07714">
    <property type="entry name" value="PK_Tyr_Ser-Thr"/>
    <property type="match status" value="1"/>
</dbReference>
<dbReference type="InterPro" id="IPR028082">
    <property type="entry name" value="Peripla_BP_I"/>
</dbReference>
<feature type="domain" description="Protein kinase" evidence="17">
    <location>
        <begin position="502"/>
        <end position="775"/>
    </location>
</feature>
<dbReference type="SMART" id="SM00044">
    <property type="entry name" value="CYCc"/>
    <property type="match status" value="1"/>
</dbReference>
<keyword evidence="12 14" id="KW-0141">cGMP biosynthesis</keyword>
<sequence length="1034" mass="117339">MEVFRMGPLRLTLLVLLNGVSFGVVELEPLALNPHLPQQNITLAVILPLHNTEYPWAWPRVGPALHWALDKVNSDPNLLPGYHLQLVFNSSENKEGVCSDSVAPLVAVDLKFSYNPWAFIGPGCDYSSSPVARFTTHWEVPMITGGARALGFNLYSSITNIGPTHKKLGEFVVRMHRHFGWHKHAMLMFSDNKNDDRPCYFAVEGPYTQMREENITADDMVFNEDDEPIRYEVLLRDISQKARGKLGLPQEEYAFFFIDLFGYSLQSHPAKPWARGDADDNVAKEAFKVSLMHMPIKKKNRKLIKINKSSCGCQNFTMNLISGSFHDGVMLYSHALNETLDRSGVRPPGDAINKRMWNRTYHGVTGLVQLDENGDREIDFALWDMTDTATGIVSVYNGSQKRMIPEPGMKVYWLKGSPPPDIPLCGFKNDNPACLLHPISHCPSPLLIFTLLSFSLCLFLCPSLGGVRKLKLENELTAQLWRVHWEDIQMSNMEKVLRRACSKLTMSLRGSNYGSLLTMDGNFQIYAKTGYYKGNITAIKYVNKKRIELTRRVLFELKHMRDVQNEHLTRFIGACIDPPNICILSEYCPRGSLQDLMESEGITLDWMFRYSLINDIVKGMVFLHNSVIVSHGNLKSSNCVVDSRFVLKITDYGLESFHKENNLEDMHALYARKLWTAPELLRADNPPVCGTQKGDVYSFGIILQELALLKGVFYLEGPCLSPKEIIERVVEGRWPYLRPLLCPQSHSDELGQLMQRCWSEDVNERPDFNQIKVLLRKNNRGYGSNILDNLLSRMEQYANNLEELVEERTQAYHEEKRKAEALLYQILPHSVAEQLKRGELVQAEAFDSVTIYFSDIVGFTALSAESTPMQVVTLLNDLYTCFDAIIDNFDVYKVETIGDAYMVVSGLPVRNGKLHAREIARMSLALLEAVHSFQIRHRPDQQLRLRIGIHSGPVCAGVVGLKMPRYCLFGDTVNTASRMESNGEALKIHVSEATRAVLQEFNCFQLELRGDVEMKGKGRMRTYWLLGEISSNNA</sequence>
<evidence type="ECO:0000256" key="15">
    <source>
        <dbReference type="SAM" id="Coils"/>
    </source>
</evidence>
<evidence type="ECO:0000256" key="14">
    <source>
        <dbReference type="RuleBase" id="RU003431"/>
    </source>
</evidence>
<dbReference type="PROSITE" id="PS00452">
    <property type="entry name" value="GUANYLATE_CYCLASE_1"/>
    <property type="match status" value="1"/>
</dbReference>
<dbReference type="InterPro" id="IPR011009">
    <property type="entry name" value="Kinase-like_dom_sf"/>
</dbReference>
<evidence type="ECO:0000313" key="19">
    <source>
        <dbReference type="Ensembl" id="ENSCCRP00000168638.1"/>
    </source>
</evidence>
<keyword evidence="10" id="KW-0325">Glycoprotein</keyword>
<dbReference type="FunFam" id="3.30.70.1230:FF:000004">
    <property type="entry name" value="Guanylate cyclase"/>
    <property type="match status" value="1"/>
</dbReference>
<feature type="chain" id="PRO_5039954955" description="Guanylate cyclase" evidence="16">
    <location>
        <begin position="24"/>
        <end position="1034"/>
    </location>
</feature>
<dbReference type="InterPro" id="IPR000719">
    <property type="entry name" value="Prot_kinase_dom"/>
</dbReference>
<dbReference type="CDD" id="cd14042">
    <property type="entry name" value="PK_GC-A_B"/>
    <property type="match status" value="1"/>
</dbReference>
<dbReference type="Ensembl" id="ENSCCRT00000130487.1">
    <property type="protein sequence ID" value="ENSCCRP00000168638.1"/>
    <property type="gene ID" value="ENSCCRG00000038385.2"/>
</dbReference>
<evidence type="ECO:0000256" key="5">
    <source>
        <dbReference type="ARBA" id="ARBA00022741"/>
    </source>
</evidence>
<evidence type="ECO:0000259" key="18">
    <source>
        <dbReference type="PROSITE" id="PS50125"/>
    </source>
</evidence>
<proteinExistence type="inferred from homology"/>
<dbReference type="PRINTS" id="PR00255">
    <property type="entry name" value="NATPEPTIDER"/>
</dbReference>
<evidence type="ECO:0000256" key="6">
    <source>
        <dbReference type="ARBA" id="ARBA00022989"/>
    </source>
</evidence>
<comment type="catalytic activity">
    <reaction evidence="14">
        <text>GTP = 3',5'-cyclic GMP + diphosphate</text>
        <dbReference type="Rhea" id="RHEA:13665"/>
        <dbReference type="ChEBI" id="CHEBI:33019"/>
        <dbReference type="ChEBI" id="CHEBI:37565"/>
        <dbReference type="ChEBI" id="CHEBI:57746"/>
        <dbReference type="EC" id="4.6.1.2"/>
    </reaction>
</comment>
<dbReference type="InterPro" id="IPR001828">
    <property type="entry name" value="ANF_lig-bd_rcpt"/>
</dbReference>
<evidence type="ECO:0000256" key="11">
    <source>
        <dbReference type="ARBA" id="ARBA00023239"/>
    </source>
</evidence>
<dbReference type="PROSITE" id="PS50125">
    <property type="entry name" value="GUANYLATE_CYCLASE_2"/>
    <property type="match status" value="1"/>
</dbReference>
<evidence type="ECO:0000313" key="20">
    <source>
        <dbReference type="Proteomes" id="UP001108240"/>
    </source>
</evidence>
<dbReference type="Proteomes" id="UP001108240">
    <property type="component" value="Unplaced"/>
</dbReference>
<dbReference type="CDD" id="cd07302">
    <property type="entry name" value="CHD"/>
    <property type="match status" value="1"/>
</dbReference>
<dbReference type="Gene3D" id="3.40.50.2300">
    <property type="match status" value="2"/>
</dbReference>
<dbReference type="InterPro" id="IPR001245">
    <property type="entry name" value="Ser-Thr/Tyr_kinase_cat_dom"/>
</dbReference>
<dbReference type="Gene3D" id="1.10.510.10">
    <property type="entry name" value="Transferase(Phosphotransferase) domain 1"/>
    <property type="match status" value="1"/>
</dbReference>
<dbReference type="PANTHER" id="PTHR11920:SF491">
    <property type="entry name" value="GUANYLATE CYCLASE"/>
    <property type="match status" value="1"/>
</dbReference>
<keyword evidence="6" id="KW-1133">Transmembrane helix</keyword>
<evidence type="ECO:0000256" key="4">
    <source>
        <dbReference type="ARBA" id="ARBA00022729"/>
    </source>
</evidence>
<reference evidence="19" key="1">
    <citation type="submission" date="2025-08" db="UniProtKB">
        <authorList>
            <consortium name="Ensembl"/>
        </authorList>
    </citation>
    <scope>IDENTIFICATION</scope>
</reference>
<evidence type="ECO:0000256" key="2">
    <source>
        <dbReference type="ARBA" id="ARBA00012202"/>
    </source>
</evidence>
<keyword evidence="9" id="KW-0675">Receptor</keyword>
<dbReference type="EC" id="4.6.1.2" evidence="2 14"/>
<keyword evidence="15" id="KW-0175">Coiled coil</keyword>
<keyword evidence="20" id="KW-1185">Reference proteome</keyword>
<dbReference type="GO" id="GO:0005524">
    <property type="term" value="F:ATP binding"/>
    <property type="evidence" value="ECO:0007669"/>
    <property type="project" value="InterPro"/>
</dbReference>
<reference evidence="19" key="2">
    <citation type="submission" date="2025-09" db="UniProtKB">
        <authorList>
            <consortium name="Ensembl"/>
        </authorList>
    </citation>
    <scope>IDENTIFICATION</scope>
</reference>
<dbReference type="GO" id="GO:0004383">
    <property type="term" value="F:guanylate cyclase activity"/>
    <property type="evidence" value="ECO:0007669"/>
    <property type="project" value="UniProtKB-EC"/>
</dbReference>
<dbReference type="InterPro" id="IPR001170">
    <property type="entry name" value="ANPR/GUC"/>
</dbReference>
<feature type="domain" description="Guanylate cyclase" evidence="18">
    <location>
        <begin position="850"/>
        <end position="980"/>
    </location>
</feature>
<dbReference type="AlphaFoldDB" id="A0A9J8CH09"/>
<evidence type="ECO:0000256" key="12">
    <source>
        <dbReference type="ARBA" id="ARBA00023293"/>
    </source>
</evidence>
<dbReference type="GO" id="GO:0001653">
    <property type="term" value="F:peptide receptor activity"/>
    <property type="evidence" value="ECO:0007669"/>
    <property type="project" value="TreeGrafter"/>
</dbReference>
<dbReference type="PROSITE" id="PS50011">
    <property type="entry name" value="PROTEIN_KINASE_DOM"/>
    <property type="match status" value="1"/>
</dbReference>
<dbReference type="Pfam" id="PF00211">
    <property type="entry name" value="Guanylate_cyc"/>
    <property type="match status" value="1"/>
</dbReference>
<dbReference type="FunFam" id="3.30.200.20:FF:001106">
    <property type="entry name" value="Guanylate cyclase"/>
    <property type="match status" value="1"/>
</dbReference>
<dbReference type="GeneTree" id="ENSGT00940000156985"/>
<name>A0A9J8CH09_CYPCA</name>
<comment type="subcellular location">
    <subcellularLocation>
        <location evidence="1">Membrane</location>
        <topology evidence="1">Single-pass type I membrane protein</topology>
    </subcellularLocation>
</comment>
<dbReference type="GO" id="GO:0005525">
    <property type="term" value="F:GTP binding"/>
    <property type="evidence" value="ECO:0007669"/>
    <property type="project" value="UniProtKB-KW"/>
</dbReference>
<evidence type="ECO:0000256" key="3">
    <source>
        <dbReference type="ARBA" id="ARBA00022692"/>
    </source>
</evidence>
<dbReference type="GO" id="GO:0035556">
    <property type="term" value="P:intracellular signal transduction"/>
    <property type="evidence" value="ECO:0007669"/>
    <property type="project" value="InterPro"/>
</dbReference>
<accession>A0A9J8CH09</accession>